<organism evidence="1">
    <name type="scientific">bioreactor metagenome</name>
    <dbReference type="NCBI Taxonomy" id="1076179"/>
    <lineage>
        <taxon>unclassified sequences</taxon>
        <taxon>metagenomes</taxon>
        <taxon>ecological metagenomes</taxon>
    </lineage>
</organism>
<proteinExistence type="predicted"/>
<protein>
    <submittedName>
        <fullName evidence="1">Uncharacterized protein</fullName>
    </submittedName>
</protein>
<gene>
    <name evidence="1" type="ORF">SDC9_145627</name>
</gene>
<accession>A0A645EAK3</accession>
<reference evidence="1" key="1">
    <citation type="submission" date="2019-08" db="EMBL/GenBank/DDBJ databases">
        <authorList>
            <person name="Kucharzyk K."/>
            <person name="Murdoch R.W."/>
            <person name="Higgins S."/>
            <person name="Loffler F."/>
        </authorList>
    </citation>
    <scope>NUCLEOTIDE SEQUENCE</scope>
</reference>
<dbReference type="EMBL" id="VSSQ01044607">
    <property type="protein sequence ID" value="MPM98441.1"/>
    <property type="molecule type" value="Genomic_DNA"/>
</dbReference>
<evidence type="ECO:0000313" key="1">
    <source>
        <dbReference type="EMBL" id="MPM98441.1"/>
    </source>
</evidence>
<sequence length="239" mass="25153">MRTFLPTGQHRRGIGLDGDDLDARLAGLQHFADTGHRAAGTDAGDEDIDLAVGVAPDFLRRRVAVDFRVGRVLELLRDEVFRIAVGQCPGLGDGAAHAFRTRRQNQFRPVGLEQQLALAAHRFGHGEGALDAARGADHGQADAGVAGSRFEYHGIRPDLAGGDGGVEHGDGDAILDTVAGIEEFQLGDDGGAAAGSNAIELDERRVADQFGDVVGDFHGGSPEGLMASSLELGLPYRKE</sequence>
<comment type="caution">
    <text evidence="1">The sequence shown here is derived from an EMBL/GenBank/DDBJ whole genome shotgun (WGS) entry which is preliminary data.</text>
</comment>
<dbReference type="AlphaFoldDB" id="A0A645EAK3"/>
<name>A0A645EAK3_9ZZZZ</name>